<dbReference type="RefSeq" id="WP_207142708.1">
    <property type="nucleotide sequence ID" value="NZ_JAEKJZ010000005.1"/>
</dbReference>
<feature type="domain" description="DUF1835" evidence="1">
    <location>
        <begin position="113"/>
        <end position="223"/>
    </location>
</feature>
<dbReference type="Proteomes" id="UP000664096">
    <property type="component" value="Unassembled WGS sequence"/>
</dbReference>
<evidence type="ECO:0000259" key="1">
    <source>
        <dbReference type="Pfam" id="PF08874"/>
    </source>
</evidence>
<evidence type="ECO:0000313" key="2">
    <source>
        <dbReference type="EMBL" id="MBN9672860.1"/>
    </source>
</evidence>
<comment type="caution">
    <text evidence="2">The sequence shown here is derived from an EMBL/GenBank/DDBJ whole genome shotgun (WGS) entry which is preliminary data.</text>
</comment>
<sequence length="433" mass="48212">MTDQTRAALRALPLLSSSDLSLDLDRQKRMAKELRNAARAKRKDAVSRLRRHHPRFDALDLAALKLSDAQLTVAREAGLSSWSALKRHVEQIDAARQAIEKRDTAPDSDLPTLHIRCGNDIEASLDRAGFAGDFLMTADPICQGPISAGPHALEERAGFIAGEYPGENYEKNLKGLREAEEKLATAGDYGRIVLWFEHDPYDQLVLIKLLAGLRDAGQDKRKVELISLDRFPGISKFIGIGQLSPAALRHMFGQRQPVPVAAFDQARLAWDSLHAPTPVPFFDLIGKTPALPFLSGSIRRYLAELPSLENGLSFTEQSALEILADGPRPWSEVFREFMLERDPLPYHGDLMFLGTLLRLRDAATPALADDGTELGPSNWGKTVFSITAAGRELLAGRRDWKTCAPRERRHGGTECLGAPDWRWNRQRQRPETH</sequence>
<dbReference type="AlphaFoldDB" id="A0A939EGT3"/>
<dbReference type="InterPro" id="IPR014973">
    <property type="entry name" value="DUF1835"/>
</dbReference>
<proteinExistence type="predicted"/>
<organism evidence="2 3">
    <name type="scientific">Roseibium aggregatum</name>
    <dbReference type="NCBI Taxonomy" id="187304"/>
    <lineage>
        <taxon>Bacteria</taxon>
        <taxon>Pseudomonadati</taxon>
        <taxon>Pseudomonadota</taxon>
        <taxon>Alphaproteobacteria</taxon>
        <taxon>Hyphomicrobiales</taxon>
        <taxon>Stappiaceae</taxon>
        <taxon>Roseibium</taxon>
    </lineage>
</organism>
<protein>
    <submittedName>
        <fullName evidence="2">DUF1835 domain-containing protein</fullName>
    </submittedName>
</protein>
<dbReference type="Pfam" id="PF08874">
    <property type="entry name" value="DUF1835"/>
    <property type="match status" value="1"/>
</dbReference>
<accession>A0A939EGT3</accession>
<evidence type="ECO:0000313" key="3">
    <source>
        <dbReference type="Proteomes" id="UP000664096"/>
    </source>
</evidence>
<gene>
    <name evidence="2" type="ORF">JF539_21070</name>
</gene>
<dbReference type="EMBL" id="JAEKJZ010000005">
    <property type="protein sequence ID" value="MBN9672860.1"/>
    <property type="molecule type" value="Genomic_DNA"/>
</dbReference>
<reference evidence="2" key="1">
    <citation type="submission" date="2020-12" db="EMBL/GenBank/DDBJ databases">
        <title>Oil enriched cultivation method for isolating marine PHA-producing bacteria.</title>
        <authorList>
            <person name="Zheng W."/>
            <person name="Yu S."/>
            <person name="Huang Y."/>
        </authorList>
    </citation>
    <scope>NUCLEOTIDE SEQUENCE</scope>
    <source>
        <strain evidence="2">SY-2-12</strain>
    </source>
</reference>
<name>A0A939EGT3_9HYPH</name>